<keyword evidence="11" id="KW-1185">Reference proteome</keyword>
<dbReference type="SUPFAM" id="SSF53383">
    <property type="entry name" value="PLP-dependent transferases"/>
    <property type="match status" value="1"/>
</dbReference>
<evidence type="ECO:0000256" key="5">
    <source>
        <dbReference type="ARBA" id="ARBA00022898"/>
    </source>
</evidence>
<evidence type="ECO:0000256" key="4">
    <source>
        <dbReference type="ARBA" id="ARBA00022679"/>
    </source>
</evidence>
<dbReference type="GO" id="GO:0008483">
    <property type="term" value="F:transaminase activity"/>
    <property type="evidence" value="ECO:0007669"/>
    <property type="project" value="UniProtKB-KW"/>
</dbReference>
<evidence type="ECO:0000256" key="8">
    <source>
        <dbReference type="SAM" id="Phobius"/>
    </source>
</evidence>
<dbReference type="InterPro" id="IPR004839">
    <property type="entry name" value="Aminotransferase_I/II_large"/>
</dbReference>
<evidence type="ECO:0000256" key="6">
    <source>
        <dbReference type="ARBA" id="ARBA00049185"/>
    </source>
</evidence>
<keyword evidence="4 7" id="KW-0808">Transferase</keyword>
<organism evidence="10 11">
    <name type="scientific">Roseibium denhamense</name>
    <dbReference type="NCBI Taxonomy" id="76305"/>
    <lineage>
        <taxon>Bacteria</taxon>
        <taxon>Pseudomonadati</taxon>
        <taxon>Pseudomonadota</taxon>
        <taxon>Alphaproteobacteria</taxon>
        <taxon>Hyphomicrobiales</taxon>
        <taxon>Stappiaceae</taxon>
        <taxon>Roseibium</taxon>
    </lineage>
</organism>
<comment type="cofactor">
    <cofactor evidence="1 7">
        <name>pyridoxal 5'-phosphate</name>
        <dbReference type="ChEBI" id="CHEBI:597326"/>
    </cofactor>
</comment>
<evidence type="ECO:0000256" key="1">
    <source>
        <dbReference type="ARBA" id="ARBA00001933"/>
    </source>
</evidence>
<dbReference type="InterPro" id="IPR050596">
    <property type="entry name" value="AspAT/PAT-like"/>
</dbReference>
<feature type="domain" description="Aminotransferase class I/classII large" evidence="9">
    <location>
        <begin position="38"/>
        <end position="382"/>
    </location>
</feature>
<dbReference type="Pfam" id="PF00155">
    <property type="entry name" value="Aminotran_1_2"/>
    <property type="match status" value="1"/>
</dbReference>
<dbReference type="InterPro" id="IPR015421">
    <property type="entry name" value="PyrdxlP-dep_Trfase_major"/>
</dbReference>
<comment type="caution">
    <text evidence="10">The sequence shown here is derived from an EMBL/GenBank/DDBJ whole genome shotgun (WGS) entry which is preliminary data.</text>
</comment>
<dbReference type="PROSITE" id="PS00105">
    <property type="entry name" value="AA_TRANSFER_CLASS_1"/>
    <property type="match status" value="1"/>
</dbReference>
<comment type="similarity">
    <text evidence="2 7">Belongs to the class-I pyridoxal-phosphate-dependent aminotransferase family.</text>
</comment>
<protein>
    <recommendedName>
        <fullName evidence="7">Aminotransferase</fullName>
        <ecNumber evidence="7">2.6.1.-</ecNumber>
    </recommendedName>
</protein>
<keyword evidence="5" id="KW-0663">Pyridoxal phosphate</keyword>
<accession>A0ABY1PIP1</accession>
<gene>
    <name evidence="10" type="ORF">SAMN06265374_3889</name>
</gene>
<dbReference type="PANTHER" id="PTHR46383:SF1">
    <property type="entry name" value="ASPARTATE AMINOTRANSFERASE"/>
    <property type="match status" value="1"/>
</dbReference>
<keyword evidence="8" id="KW-1133">Transmembrane helix</keyword>
<dbReference type="InterPro" id="IPR004838">
    <property type="entry name" value="NHTrfase_class1_PyrdxlP-BS"/>
</dbReference>
<reference evidence="10 11" key="1">
    <citation type="submission" date="2017-05" db="EMBL/GenBank/DDBJ databases">
        <authorList>
            <person name="Varghese N."/>
            <person name="Submissions S."/>
        </authorList>
    </citation>
    <scope>NUCLEOTIDE SEQUENCE [LARGE SCALE GENOMIC DNA]</scope>
    <source>
        <strain evidence="10 11">DSM 15949</strain>
    </source>
</reference>
<evidence type="ECO:0000259" key="9">
    <source>
        <dbReference type="Pfam" id="PF00155"/>
    </source>
</evidence>
<dbReference type="InterPro" id="IPR015424">
    <property type="entry name" value="PyrdxlP-dep_Trfase"/>
</dbReference>
<dbReference type="EC" id="2.6.1.-" evidence="7"/>
<dbReference type="PANTHER" id="PTHR46383">
    <property type="entry name" value="ASPARTATE AMINOTRANSFERASE"/>
    <property type="match status" value="1"/>
</dbReference>
<dbReference type="EMBL" id="FXTT01000006">
    <property type="protein sequence ID" value="SMP34539.1"/>
    <property type="molecule type" value="Genomic_DNA"/>
</dbReference>
<name>A0ABY1PIP1_9HYPH</name>
<evidence type="ECO:0000313" key="10">
    <source>
        <dbReference type="EMBL" id="SMP34539.1"/>
    </source>
</evidence>
<keyword evidence="8" id="KW-0812">Transmembrane</keyword>
<dbReference type="Proteomes" id="UP001157914">
    <property type="component" value="Unassembled WGS sequence"/>
</dbReference>
<evidence type="ECO:0000256" key="2">
    <source>
        <dbReference type="ARBA" id="ARBA00007441"/>
    </source>
</evidence>
<evidence type="ECO:0000256" key="3">
    <source>
        <dbReference type="ARBA" id="ARBA00022576"/>
    </source>
</evidence>
<evidence type="ECO:0000256" key="7">
    <source>
        <dbReference type="RuleBase" id="RU000481"/>
    </source>
</evidence>
<dbReference type="Gene3D" id="3.40.640.10">
    <property type="entry name" value="Type I PLP-dependent aspartate aminotransferase-like (Major domain)"/>
    <property type="match status" value="1"/>
</dbReference>
<dbReference type="RefSeq" id="WP_155190782.1">
    <property type="nucleotide sequence ID" value="NZ_BAAAEA010000002.1"/>
</dbReference>
<dbReference type="CDD" id="cd00609">
    <property type="entry name" value="AAT_like"/>
    <property type="match status" value="1"/>
</dbReference>
<comment type="catalytic activity">
    <reaction evidence="6">
        <text>L-aspartate + 2-oxoglutarate = oxaloacetate + L-glutamate</text>
        <dbReference type="Rhea" id="RHEA:21824"/>
        <dbReference type="ChEBI" id="CHEBI:16452"/>
        <dbReference type="ChEBI" id="CHEBI:16810"/>
        <dbReference type="ChEBI" id="CHEBI:29985"/>
        <dbReference type="ChEBI" id="CHEBI:29991"/>
        <dbReference type="EC" id="2.6.1.1"/>
    </reaction>
</comment>
<proteinExistence type="inferred from homology"/>
<keyword evidence="3 7" id="KW-0032">Aminotransferase</keyword>
<sequence>MGDPAVNLNANLIDTATPPIPEAAEWLSGFDGRHGPALNLSQAVPGDPPPAEFLEKIAEAARSPEASRYGDIYGDEAVRGAYAAECSRLYQAPIAFDEVAITAGCNQAFFVSIMAIAAAGDAVLLPAPWYFNHKMTMDMLGIETRTLPLDASTGFVPDVSAAASLIDSKVKAIVLVTPNNPTGAVYPPETIAAFLDLAHAKGIRLIIDETYRDFRPASSRPHALYQDQRWRDTVIGLYSFSKAYAIPGHRLGALTASAQTVREIGKILDCVQICPARAAQIALPWAIAHLAEWRGATNAELLKRAATFRSALAAHPEWRIDQIGAYFAYVRHPFDGVPAPVVAEALARTCGLLALPGTYFGPGQDQHLRMAFANVGCDSLRHIPNRLSAFPKDAFENDLTWKGNRFG</sequence>
<evidence type="ECO:0000313" key="11">
    <source>
        <dbReference type="Proteomes" id="UP001157914"/>
    </source>
</evidence>
<dbReference type="NCBIfam" id="NF005732">
    <property type="entry name" value="PRK07550.1"/>
    <property type="match status" value="1"/>
</dbReference>
<keyword evidence="8" id="KW-0472">Membrane</keyword>
<feature type="transmembrane region" description="Helical" evidence="8">
    <location>
        <begin position="108"/>
        <end position="131"/>
    </location>
</feature>